<dbReference type="Proteomes" id="UP000596827">
    <property type="component" value="Unassembled WGS sequence"/>
</dbReference>
<dbReference type="Gene3D" id="3.30.700.10">
    <property type="entry name" value="Glycoprotein, Type 4 Pilin"/>
    <property type="match status" value="1"/>
</dbReference>
<dbReference type="InterPro" id="IPR012902">
    <property type="entry name" value="N_methyl_site"/>
</dbReference>
<keyword evidence="1" id="KW-0812">Transmembrane</keyword>
<accession>A0A923M8T8</accession>
<dbReference type="NCBIfam" id="TIGR02532">
    <property type="entry name" value="IV_pilin_GFxxxE"/>
    <property type="match status" value="1"/>
</dbReference>
<comment type="caution">
    <text evidence="2">The sequence shown here is derived from an EMBL/GenBank/DDBJ whole genome shotgun (WGS) entry which is preliminary data.</text>
</comment>
<organism evidence="2 3">
    <name type="scientific">Ramlibacter albus</name>
    <dbReference type="NCBI Taxonomy" id="2079448"/>
    <lineage>
        <taxon>Bacteria</taxon>
        <taxon>Pseudomonadati</taxon>
        <taxon>Pseudomonadota</taxon>
        <taxon>Betaproteobacteria</taxon>
        <taxon>Burkholderiales</taxon>
        <taxon>Comamonadaceae</taxon>
        <taxon>Ramlibacter</taxon>
    </lineage>
</organism>
<dbReference type="InterPro" id="IPR045584">
    <property type="entry name" value="Pilin-like"/>
</dbReference>
<evidence type="ECO:0000313" key="2">
    <source>
        <dbReference type="EMBL" id="MBC5765013.1"/>
    </source>
</evidence>
<evidence type="ECO:0000256" key="1">
    <source>
        <dbReference type="SAM" id="Phobius"/>
    </source>
</evidence>
<sequence>MPTSAHGNNPQLGFTLIELLVVVAIIAFATAGVSFALRDTADTQLEREAQRLSALFETARVQSRTSGLAVRWHPVEGGFRFDGLPPDTLPTNWLSAETTVRGTVTVVLGPEPIIPPQAVVLSSSAAPDRSLRIATDGLRPFAVSAEGP</sequence>
<evidence type="ECO:0000313" key="3">
    <source>
        <dbReference type="Proteomes" id="UP000596827"/>
    </source>
</evidence>
<dbReference type="RefSeq" id="WP_187081467.1">
    <property type="nucleotide sequence ID" value="NZ_JACORU010000003.1"/>
</dbReference>
<dbReference type="AlphaFoldDB" id="A0A923M8T8"/>
<dbReference type="EMBL" id="JACORU010000003">
    <property type="protein sequence ID" value="MBC5765013.1"/>
    <property type="molecule type" value="Genomic_DNA"/>
</dbReference>
<keyword evidence="3" id="KW-1185">Reference proteome</keyword>
<proteinExistence type="predicted"/>
<keyword evidence="1" id="KW-1133">Transmembrane helix</keyword>
<dbReference type="SUPFAM" id="SSF54523">
    <property type="entry name" value="Pili subunits"/>
    <property type="match status" value="1"/>
</dbReference>
<keyword evidence="1" id="KW-0472">Membrane</keyword>
<protein>
    <submittedName>
        <fullName evidence="2">Prepilin-type N-terminal cleavage/methylation domain-containing protein</fullName>
    </submittedName>
</protein>
<name>A0A923M8T8_9BURK</name>
<gene>
    <name evidence="2" type="ORF">H8R02_11160</name>
</gene>
<reference evidence="2" key="1">
    <citation type="submission" date="2020-08" db="EMBL/GenBank/DDBJ databases">
        <title>Ramlibacter sp. GTP1 16S ribosomal RNA gene genome sequencing and assembly.</title>
        <authorList>
            <person name="Kang M."/>
        </authorList>
    </citation>
    <scope>NUCLEOTIDE SEQUENCE</scope>
    <source>
        <strain evidence="2">GTP1</strain>
    </source>
</reference>
<dbReference type="Pfam" id="PF07963">
    <property type="entry name" value="N_methyl"/>
    <property type="match status" value="1"/>
</dbReference>
<feature type="transmembrane region" description="Helical" evidence="1">
    <location>
        <begin position="12"/>
        <end position="37"/>
    </location>
</feature>